<name>A0ABC7ZJK5_MYCGT</name>
<dbReference type="AlphaFoldDB" id="A0ABC7ZJK5"/>
<evidence type="ECO:0000313" key="2">
    <source>
        <dbReference type="Proteomes" id="UP000005254"/>
    </source>
</evidence>
<dbReference type="Proteomes" id="UP000005254">
    <property type="component" value="Chromosome"/>
</dbReference>
<dbReference type="RefSeq" id="WP_014894520.1">
    <property type="nucleotide sequence ID" value="NC_018497.1"/>
</dbReference>
<gene>
    <name evidence="1" type="ORF">CM1_02725</name>
</gene>
<proteinExistence type="predicted"/>
<reference evidence="1 2" key="1">
    <citation type="journal article" date="2012" name="J. Bacteriol.">
        <title>Draft Genome Sequences of Four Axenic Mycoplasma genitalium Strains Isolated from Denmark, Japan, and Australia.</title>
        <authorList>
            <person name="McGowin C.L."/>
            <person name="Ma L."/>
            <person name="Jensen J.S."/>
            <person name="Mancuso M.M."/>
            <person name="Hamasuna R."/>
            <person name="Adegboye D."/>
            <person name="Martin D.H."/>
        </authorList>
    </citation>
    <scope>NUCLEOTIDE SEQUENCE [LARGE SCALE GENOMIC DNA]</scope>
    <source>
        <strain evidence="1 2">M6320</strain>
    </source>
</reference>
<sequence>MKQTVSVVDFIDNFLVNLLSFKQELNAIEVGYGNEAWNCFKVLNDQSKTITDFFTVIKNNPQLFDSEYHYILIWIENIQTYLNDSNDDLVITFKNVLKQTEVLLKNKTISLGQKRIWDLIFYFLKYFCTFISKTNKRYKILDIKFDELYLRLIKMRAKFGNLQFLGKRSCNKTTVELALIYIFIQSFIQICQI</sequence>
<organism evidence="1 2">
    <name type="scientific">Mycoplasmoides genitalium M6320</name>
    <dbReference type="NCBI Taxonomy" id="662945"/>
    <lineage>
        <taxon>Bacteria</taxon>
        <taxon>Bacillati</taxon>
        <taxon>Mycoplasmatota</taxon>
        <taxon>Mycoplasmoidales</taxon>
        <taxon>Mycoplasmoidaceae</taxon>
        <taxon>Mycoplasmoides</taxon>
    </lineage>
</organism>
<dbReference type="KEGG" id="mgx:CM1_02725"/>
<dbReference type="EMBL" id="CP003772">
    <property type="protein sequence ID" value="AFQ04286.1"/>
    <property type="molecule type" value="Genomic_DNA"/>
</dbReference>
<evidence type="ECO:0000313" key="1">
    <source>
        <dbReference type="EMBL" id="AFQ04286.1"/>
    </source>
</evidence>
<accession>A0ABC7ZJK5</accession>
<protein>
    <submittedName>
        <fullName evidence="1">Uncharacterized protein</fullName>
    </submittedName>
</protein>